<dbReference type="AlphaFoldDB" id="A0A7G5MSP9"/>
<evidence type="ECO:0000313" key="1">
    <source>
        <dbReference type="EMBL" id="QMW77642.1"/>
    </source>
</evidence>
<gene>
    <name evidence="1" type="ORF">E5259_08575</name>
</gene>
<reference evidence="1 2" key="1">
    <citation type="submission" date="2019-04" db="EMBL/GenBank/DDBJ databases">
        <authorList>
            <person name="Schori C."/>
            <person name="Ahrens C."/>
        </authorList>
    </citation>
    <scope>NUCLEOTIDE SEQUENCE [LARGE SCALE GENOMIC DNA]</scope>
    <source>
        <strain evidence="1 2">DSM 2950</strain>
    </source>
</reference>
<organism evidence="1 2">
    <name type="scientific">Blautia producta</name>
    <dbReference type="NCBI Taxonomy" id="33035"/>
    <lineage>
        <taxon>Bacteria</taxon>
        <taxon>Bacillati</taxon>
        <taxon>Bacillota</taxon>
        <taxon>Clostridia</taxon>
        <taxon>Lachnospirales</taxon>
        <taxon>Lachnospiraceae</taxon>
        <taxon>Blautia</taxon>
    </lineage>
</organism>
<accession>A0A7G5MSP9</accession>
<dbReference type="Proteomes" id="UP000515789">
    <property type="component" value="Chromosome"/>
</dbReference>
<proteinExistence type="predicted"/>
<dbReference type="GeneID" id="75055698"/>
<protein>
    <submittedName>
        <fullName evidence="1">Uncharacterized protein</fullName>
    </submittedName>
</protein>
<sequence>MINIERIEEEVKASPSQEEKLRMIADTYGLELQIYKLIEECGELVTAAAKYDPHDYRTGYHLAEEQESYAVARHRIEIIDGKKRIGLPGPYIRSGITSDQAGGKIMRRYFELIGKRQVAQLSIVDGSPAEKAPSDAGG</sequence>
<dbReference type="EMBL" id="CP039126">
    <property type="protein sequence ID" value="QMW77642.1"/>
    <property type="molecule type" value="Genomic_DNA"/>
</dbReference>
<name>A0A7G5MSP9_9FIRM</name>
<evidence type="ECO:0000313" key="2">
    <source>
        <dbReference type="Proteomes" id="UP000515789"/>
    </source>
</evidence>
<dbReference type="RefSeq" id="WP_018598248.1">
    <property type="nucleotide sequence ID" value="NZ_CABLBP010000009.1"/>
</dbReference>